<keyword evidence="4 7" id="KW-0547">Nucleotide-binding</keyword>
<reference evidence="11 12" key="1">
    <citation type="submission" date="2023-06" db="EMBL/GenBank/DDBJ databases">
        <title>Actinomycetospora Odt1-22.</title>
        <authorList>
            <person name="Supong K."/>
        </authorList>
    </citation>
    <scope>NUCLEOTIDE SEQUENCE [LARGE SCALE GENOMIC DNA]</scope>
    <source>
        <strain evidence="11 12">Odt1-22</strain>
    </source>
</reference>
<dbReference type="Pfam" id="PF00069">
    <property type="entry name" value="Pkinase"/>
    <property type="match status" value="1"/>
</dbReference>
<dbReference type="InterPro" id="IPR017441">
    <property type="entry name" value="Protein_kinase_ATP_BS"/>
</dbReference>
<keyword evidence="2" id="KW-0723">Serine/threonine-protein kinase</keyword>
<keyword evidence="9" id="KW-0472">Membrane</keyword>
<dbReference type="CDD" id="cd14014">
    <property type="entry name" value="STKc_PknB_like"/>
    <property type="match status" value="1"/>
</dbReference>
<dbReference type="PROSITE" id="PS00108">
    <property type="entry name" value="PROTEIN_KINASE_ST"/>
    <property type="match status" value="1"/>
</dbReference>
<dbReference type="Gene3D" id="3.30.200.20">
    <property type="entry name" value="Phosphorylase Kinase, domain 1"/>
    <property type="match status" value="1"/>
</dbReference>
<dbReference type="SMART" id="SM00220">
    <property type="entry name" value="S_TKc"/>
    <property type="match status" value="1"/>
</dbReference>
<evidence type="ECO:0000259" key="10">
    <source>
        <dbReference type="PROSITE" id="PS50011"/>
    </source>
</evidence>
<keyword evidence="9" id="KW-0812">Transmembrane</keyword>
<accession>A0ABT7MEE9</accession>
<evidence type="ECO:0000313" key="12">
    <source>
        <dbReference type="Proteomes" id="UP001231924"/>
    </source>
</evidence>
<dbReference type="Gene3D" id="1.10.510.10">
    <property type="entry name" value="Transferase(Phosphotransferase) domain 1"/>
    <property type="match status" value="1"/>
</dbReference>
<keyword evidence="12" id="KW-1185">Reference proteome</keyword>
<evidence type="ECO:0000256" key="7">
    <source>
        <dbReference type="PROSITE-ProRule" id="PRU10141"/>
    </source>
</evidence>
<sequence length="436" mass="46339">MAGDLFGPYRVGSRLGKGGMSEVHEAYDTRRERTVALKRLHSDDQDDPDVRERFRRESRIAARLDSPHVVPIHDFGVIDDRMYIDMRLVRGRDLGALIHAEGALGAARAVHVVEQVADALDAAHQAGIVHRDVKPSNVLLTARDFVYLTDFGIVHVREAVEQPRLTASGTALGTPAYMAPEQLRGEPFDERLDVYALGCVLFEALTGRPPFVGERTAVMIGHVHDAPPRPSSLAPLPTGLDDVVLTALAKDPAARFPTTGALAAAAAEVVRQDAKAAESLTEARTYAPAPPRPQPPRTPPPPRPVPLRPVTPASRPAPDGEPLESGADATGSVARPRASWRPRRIAIAVGATLVALGVVVAILLLRTPAVPASTVEAQIVAQSGLAASQVSCPDPLPAEVGASVVCTATNGGRTQQLRASVTTVDDDRVTFDIIAQ</sequence>
<dbReference type="PROSITE" id="PS50011">
    <property type="entry name" value="PROTEIN_KINASE_DOM"/>
    <property type="match status" value="1"/>
</dbReference>
<organism evidence="11 12">
    <name type="scientific">Actinomycetospora termitidis</name>
    <dbReference type="NCBI Taxonomy" id="3053470"/>
    <lineage>
        <taxon>Bacteria</taxon>
        <taxon>Bacillati</taxon>
        <taxon>Actinomycetota</taxon>
        <taxon>Actinomycetes</taxon>
        <taxon>Pseudonocardiales</taxon>
        <taxon>Pseudonocardiaceae</taxon>
        <taxon>Actinomycetospora</taxon>
    </lineage>
</organism>
<keyword evidence="6 7" id="KW-0067">ATP-binding</keyword>
<dbReference type="SUPFAM" id="SSF56112">
    <property type="entry name" value="Protein kinase-like (PK-like)"/>
    <property type="match status" value="1"/>
</dbReference>
<protein>
    <recommendedName>
        <fullName evidence="1">non-specific serine/threonine protein kinase</fullName>
        <ecNumber evidence="1">2.7.11.1</ecNumber>
    </recommendedName>
</protein>
<gene>
    <name evidence="11" type="ORF">QRT03_23910</name>
</gene>
<evidence type="ECO:0000256" key="3">
    <source>
        <dbReference type="ARBA" id="ARBA00022679"/>
    </source>
</evidence>
<keyword evidence="3" id="KW-0808">Transferase</keyword>
<name>A0ABT7MEE9_9PSEU</name>
<dbReference type="InterPro" id="IPR011009">
    <property type="entry name" value="Kinase-like_dom_sf"/>
</dbReference>
<evidence type="ECO:0000256" key="2">
    <source>
        <dbReference type="ARBA" id="ARBA00022527"/>
    </source>
</evidence>
<dbReference type="InterPro" id="IPR000719">
    <property type="entry name" value="Prot_kinase_dom"/>
</dbReference>
<dbReference type="InterPro" id="IPR008271">
    <property type="entry name" value="Ser/Thr_kinase_AS"/>
</dbReference>
<feature type="domain" description="Protein kinase" evidence="10">
    <location>
        <begin position="9"/>
        <end position="270"/>
    </location>
</feature>
<proteinExistence type="predicted"/>
<feature type="region of interest" description="Disordered" evidence="8">
    <location>
        <begin position="277"/>
        <end position="337"/>
    </location>
</feature>
<evidence type="ECO:0000256" key="9">
    <source>
        <dbReference type="SAM" id="Phobius"/>
    </source>
</evidence>
<dbReference type="PANTHER" id="PTHR43289">
    <property type="entry name" value="MITOGEN-ACTIVATED PROTEIN KINASE KINASE KINASE 20-RELATED"/>
    <property type="match status" value="1"/>
</dbReference>
<dbReference type="Proteomes" id="UP001231924">
    <property type="component" value="Unassembled WGS sequence"/>
</dbReference>
<evidence type="ECO:0000256" key="8">
    <source>
        <dbReference type="SAM" id="MobiDB-lite"/>
    </source>
</evidence>
<dbReference type="PANTHER" id="PTHR43289:SF6">
    <property type="entry name" value="SERINE_THREONINE-PROTEIN KINASE NEKL-3"/>
    <property type="match status" value="1"/>
</dbReference>
<dbReference type="PROSITE" id="PS00107">
    <property type="entry name" value="PROTEIN_KINASE_ATP"/>
    <property type="match status" value="1"/>
</dbReference>
<comment type="caution">
    <text evidence="11">The sequence shown here is derived from an EMBL/GenBank/DDBJ whole genome shotgun (WGS) entry which is preliminary data.</text>
</comment>
<dbReference type="EMBL" id="JASVWF010000006">
    <property type="protein sequence ID" value="MDL5159034.1"/>
    <property type="molecule type" value="Genomic_DNA"/>
</dbReference>
<evidence type="ECO:0000256" key="6">
    <source>
        <dbReference type="ARBA" id="ARBA00022840"/>
    </source>
</evidence>
<evidence type="ECO:0000256" key="5">
    <source>
        <dbReference type="ARBA" id="ARBA00022777"/>
    </source>
</evidence>
<evidence type="ECO:0000313" key="11">
    <source>
        <dbReference type="EMBL" id="MDL5159034.1"/>
    </source>
</evidence>
<dbReference type="Pfam" id="PF14230">
    <property type="entry name" value="DUF4333"/>
    <property type="match status" value="1"/>
</dbReference>
<evidence type="ECO:0000256" key="4">
    <source>
        <dbReference type="ARBA" id="ARBA00022741"/>
    </source>
</evidence>
<feature type="transmembrane region" description="Helical" evidence="9">
    <location>
        <begin position="345"/>
        <end position="365"/>
    </location>
</feature>
<feature type="compositionally biased region" description="Pro residues" evidence="8">
    <location>
        <begin position="288"/>
        <end position="309"/>
    </location>
</feature>
<dbReference type="EC" id="2.7.11.1" evidence="1"/>
<dbReference type="RefSeq" id="WP_286055602.1">
    <property type="nucleotide sequence ID" value="NZ_JASVWF010000006.1"/>
</dbReference>
<evidence type="ECO:0000256" key="1">
    <source>
        <dbReference type="ARBA" id="ARBA00012513"/>
    </source>
</evidence>
<keyword evidence="5 11" id="KW-0418">Kinase</keyword>
<keyword evidence="9" id="KW-1133">Transmembrane helix</keyword>
<dbReference type="InterPro" id="IPR025637">
    <property type="entry name" value="DUF4333"/>
</dbReference>
<feature type="binding site" evidence="7">
    <location>
        <position position="38"/>
    </location>
    <ligand>
        <name>ATP</name>
        <dbReference type="ChEBI" id="CHEBI:30616"/>
    </ligand>
</feature>
<dbReference type="GO" id="GO:0016301">
    <property type="term" value="F:kinase activity"/>
    <property type="evidence" value="ECO:0007669"/>
    <property type="project" value="UniProtKB-KW"/>
</dbReference>